<gene>
    <name evidence="2" type="ORF">PCOR1329_LOCUS67852</name>
</gene>
<feature type="region of interest" description="Disordered" evidence="1">
    <location>
        <begin position="1"/>
        <end position="27"/>
    </location>
</feature>
<feature type="compositionally biased region" description="Basic and acidic residues" evidence="1">
    <location>
        <begin position="1"/>
        <end position="11"/>
    </location>
</feature>
<dbReference type="EMBL" id="CAUYUJ010018815">
    <property type="protein sequence ID" value="CAK0886531.1"/>
    <property type="molecule type" value="Genomic_DNA"/>
</dbReference>
<organism evidence="2 3">
    <name type="scientific">Prorocentrum cordatum</name>
    <dbReference type="NCBI Taxonomy" id="2364126"/>
    <lineage>
        <taxon>Eukaryota</taxon>
        <taxon>Sar</taxon>
        <taxon>Alveolata</taxon>
        <taxon>Dinophyceae</taxon>
        <taxon>Prorocentrales</taxon>
        <taxon>Prorocentraceae</taxon>
        <taxon>Prorocentrum</taxon>
    </lineage>
</organism>
<proteinExistence type="predicted"/>
<accession>A0ABN9WJ43</accession>
<keyword evidence="3" id="KW-1185">Reference proteome</keyword>
<evidence type="ECO:0000313" key="3">
    <source>
        <dbReference type="Proteomes" id="UP001189429"/>
    </source>
</evidence>
<comment type="caution">
    <text evidence="2">The sequence shown here is derived from an EMBL/GenBank/DDBJ whole genome shotgun (WGS) entry which is preliminary data.</text>
</comment>
<reference evidence="2" key="1">
    <citation type="submission" date="2023-10" db="EMBL/GenBank/DDBJ databases">
        <authorList>
            <person name="Chen Y."/>
            <person name="Shah S."/>
            <person name="Dougan E. K."/>
            <person name="Thang M."/>
            <person name="Chan C."/>
        </authorList>
    </citation>
    <scope>NUCLEOTIDE SEQUENCE [LARGE SCALE GENOMIC DNA]</scope>
</reference>
<protein>
    <submittedName>
        <fullName evidence="2">Uncharacterized protein</fullName>
    </submittedName>
</protein>
<name>A0ABN9WJ43_9DINO</name>
<feature type="non-terminal residue" evidence="2">
    <location>
        <position position="1"/>
    </location>
</feature>
<dbReference type="Proteomes" id="UP001189429">
    <property type="component" value="Unassembled WGS sequence"/>
</dbReference>
<sequence length="115" mass="12820">PIVRQPEHMREQAPPFQPQQPQQRAAPPVIEVQSQTQRAQLSALDIAQAAQHIDNACKKAVDGFPVAQEIDITNQIIEVLQARIQAADQIPEEEFHAIQDMIDRVKAIQSSADPE</sequence>
<feature type="non-terminal residue" evidence="2">
    <location>
        <position position="115"/>
    </location>
</feature>
<evidence type="ECO:0000313" key="2">
    <source>
        <dbReference type="EMBL" id="CAK0886531.1"/>
    </source>
</evidence>
<evidence type="ECO:0000256" key="1">
    <source>
        <dbReference type="SAM" id="MobiDB-lite"/>
    </source>
</evidence>